<dbReference type="CDD" id="cd08023">
    <property type="entry name" value="GH16_laminarinase_like"/>
    <property type="match status" value="1"/>
</dbReference>
<dbReference type="Gene3D" id="2.60.120.200">
    <property type="match status" value="1"/>
</dbReference>
<protein>
    <submittedName>
        <fullName evidence="2">Glycoside hydrolase family 16 protein</fullName>
    </submittedName>
</protein>
<keyword evidence="2" id="KW-0378">Hydrolase</keyword>
<dbReference type="PROSITE" id="PS51762">
    <property type="entry name" value="GH16_2"/>
    <property type="match status" value="1"/>
</dbReference>
<dbReference type="GO" id="GO:0005975">
    <property type="term" value="P:carbohydrate metabolic process"/>
    <property type="evidence" value="ECO:0007669"/>
    <property type="project" value="InterPro"/>
</dbReference>
<accession>A0A5B1LMH0</accession>
<gene>
    <name evidence="2" type="ORF">F0U44_00125</name>
</gene>
<reference evidence="2 3" key="2">
    <citation type="submission" date="2019-09" db="EMBL/GenBank/DDBJ databases">
        <authorList>
            <person name="Jin C."/>
        </authorList>
    </citation>
    <scope>NUCLEOTIDE SEQUENCE [LARGE SCALE GENOMIC DNA]</scope>
    <source>
        <strain evidence="2 3">BN130099</strain>
    </source>
</reference>
<organism evidence="2 3">
    <name type="scientific">Nocardioides humilatus</name>
    <dbReference type="NCBI Taxonomy" id="2607660"/>
    <lineage>
        <taxon>Bacteria</taxon>
        <taxon>Bacillati</taxon>
        <taxon>Actinomycetota</taxon>
        <taxon>Actinomycetes</taxon>
        <taxon>Propionibacteriales</taxon>
        <taxon>Nocardioidaceae</taxon>
        <taxon>Nocardioides</taxon>
    </lineage>
</organism>
<sequence length="353" mass="39307">MPSPPRLRSRRPSRSITSKLGSDLYRSVAFVLAALDTAARPGRVGVTREGVLGRSAAAARRLMVVAVLVGIAALVAPATAPASEPPSPRIAHRAGDERDRCGPLIVKPSGRTWECTFVDNFSGTTLDSERWMTQRTTQTGFRTERTCYTDSPDNLALSDGTLVLTARKGRMVNCHFGAALLRTRYTGGMIGVRDRYTQTYGRFEVRGKFPATQDAGVHGGFWMYPRDDTYGRWPSSGEIDVAEWWSSDPTLVIPSLHFDGRDPDVDSGWDCRVEDVSAFHTYTVVWRRKLIEFSIDGVPCFSRSWDPDSPLRQPQPFDHPFRMILNMGVSASTATRHTDFPAPYVVDYVKAWK</sequence>
<dbReference type="EMBL" id="VUJV01000001">
    <property type="protein sequence ID" value="KAA1420799.1"/>
    <property type="molecule type" value="Genomic_DNA"/>
</dbReference>
<comment type="caution">
    <text evidence="2">The sequence shown here is derived from an EMBL/GenBank/DDBJ whole genome shotgun (WGS) entry which is preliminary data.</text>
</comment>
<name>A0A5B1LMH0_9ACTN</name>
<dbReference type="GO" id="GO:0004553">
    <property type="term" value="F:hydrolase activity, hydrolyzing O-glycosyl compounds"/>
    <property type="evidence" value="ECO:0007669"/>
    <property type="project" value="InterPro"/>
</dbReference>
<dbReference type="InterPro" id="IPR050546">
    <property type="entry name" value="Glycosyl_Hydrlase_16"/>
</dbReference>
<dbReference type="Proteomes" id="UP000325003">
    <property type="component" value="Unassembled WGS sequence"/>
</dbReference>
<dbReference type="InterPro" id="IPR000757">
    <property type="entry name" value="Beta-glucanase-like"/>
</dbReference>
<keyword evidence="3" id="KW-1185">Reference proteome</keyword>
<dbReference type="PANTHER" id="PTHR10963:SF60">
    <property type="entry name" value="GRAM-NEGATIVE BACTERIA-BINDING PROTEIN 1-RELATED"/>
    <property type="match status" value="1"/>
</dbReference>
<evidence type="ECO:0000313" key="2">
    <source>
        <dbReference type="EMBL" id="KAA1420799.1"/>
    </source>
</evidence>
<evidence type="ECO:0000259" key="1">
    <source>
        <dbReference type="PROSITE" id="PS51762"/>
    </source>
</evidence>
<proteinExistence type="predicted"/>
<dbReference type="AlphaFoldDB" id="A0A5B1LMH0"/>
<dbReference type="InterPro" id="IPR013320">
    <property type="entry name" value="ConA-like_dom_sf"/>
</dbReference>
<dbReference type="PANTHER" id="PTHR10963">
    <property type="entry name" value="GLYCOSYL HYDROLASE-RELATED"/>
    <property type="match status" value="1"/>
</dbReference>
<dbReference type="SUPFAM" id="SSF49899">
    <property type="entry name" value="Concanavalin A-like lectins/glucanases"/>
    <property type="match status" value="1"/>
</dbReference>
<feature type="domain" description="GH16" evidence="1">
    <location>
        <begin position="80"/>
        <end position="353"/>
    </location>
</feature>
<reference evidence="2 3" key="1">
    <citation type="submission" date="2019-09" db="EMBL/GenBank/DDBJ databases">
        <title>Nocardioides panacisoli sp. nov., isolated from the soil of a ginseng field.</title>
        <authorList>
            <person name="Cho C."/>
        </authorList>
    </citation>
    <scope>NUCLEOTIDE SEQUENCE [LARGE SCALE GENOMIC DNA]</scope>
    <source>
        <strain evidence="2 3">BN130099</strain>
    </source>
</reference>
<evidence type="ECO:0000313" key="3">
    <source>
        <dbReference type="Proteomes" id="UP000325003"/>
    </source>
</evidence>
<dbReference type="Pfam" id="PF00722">
    <property type="entry name" value="Glyco_hydro_16"/>
    <property type="match status" value="1"/>
</dbReference>